<sequence length="113" mass="12104">MMRHPWVSGGLCLALYLTHAAALGDHASLSARFLGKGKFATGNTLLTQTVPSVLACLDLCRGFTLCVGFSYNGVSCELRDTASILSASTGWVTYLITQQPDLPLLVRINALFI</sequence>
<keyword evidence="1" id="KW-0732">Signal</keyword>
<dbReference type="Proteomes" id="UP000694843">
    <property type="component" value="Unplaced"/>
</dbReference>
<dbReference type="RefSeq" id="XP_047741000.1">
    <property type="nucleotide sequence ID" value="XM_047885044.1"/>
</dbReference>
<organism evidence="2 3">
    <name type="scientific">Hyalella azteca</name>
    <name type="common">Amphipod</name>
    <dbReference type="NCBI Taxonomy" id="294128"/>
    <lineage>
        <taxon>Eukaryota</taxon>
        <taxon>Metazoa</taxon>
        <taxon>Ecdysozoa</taxon>
        <taxon>Arthropoda</taxon>
        <taxon>Crustacea</taxon>
        <taxon>Multicrustacea</taxon>
        <taxon>Malacostraca</taxon>
        <taxon>Eumalacostraca</taxon>
        <taxon>Peracarida</taxon>
        <taxon>Amphipoda</taxon>
        <taxon>Senticaudata</taxon>
        <taxon>Talitrida</taxon>
        <taxon>Talitroidea</taxon>
        <taxon>Hyalellidae</taxon>
        <taxon>Hyalella</taxon>
    </lineage>
</organism>
<dbReference type="Gene3D" id="3.50.4.10">
    <property type="entry name" value="Hepatocyte Growth Factor"/>
    <property type="match status" value="1"/>
</dbReference>
<keyword evidence="2" id="KW-1185">Reference proteome</keyword>
<name>A0A979FUT9_HYAAZ</name>
<protein>
    <submittedName>
        <fullName evidence="3">Uncharacterized protein LOC108673298</fullName>
    </submittedName>
</protein>
<gene>
    <name evidence="3" type="primary">LOC108673298</name>
</gene>
<dbReference type="AlphaFoldDB" id="A0A979FUT9"/>
<dbReference type="KEGG" id="hazt:108673298"/>
<reference evidence="3" key="1">
    <citation type="submission" date="2025-08" db="UniProtKB">
        <authorList>
            <consortium name="RefSeq"/>
        </authorList>
    </citation>
    <scope>IDENTIFICATION</scope>
    <source>
        <tissue evidence="3">Whole organism</tissue>
    </source>
</reference>
<dbReference type="GeneID" id="108673298"/>
<proteinExistence type="predicted"/>
<evidence type="ECO:0000256" key="1">
    <source>
        <dbReference type="SAM" id="SignalP"/>
    </source>
</evidence>
<feature type="signal peptide" evidence="1">
    <location>
        <begin position="1"/>
        <end position="22"/>
    </location>
</feature>
<accession>A0A979FUT9</accession>
<evidence type="ECO:0000313" key="3">
    <source>
        <dbReference type="RefSeq" id="XP_047741000.1"/>
    </source>
</evidence>
<feature type="chain" id="PRO_5037686367" evidence="1">
    <location>
        <begin position="23"/>
        <end position="113"/>
    </location>
</feature>
<evidence type="ECO:0000313" key="2">
    <source>
        <dbReference type="Proteomes" id="UP000694843"/>
    </source>
</evidence>